<name>A0AAN9YBP7_9HEMI</name>
<sequence length="68" mass="7423">MTKHDVYVPTSLKTEVVLVVIATATIYSSPRSNQTSHNDSILASDKRVTCHSPAYQMIATSSMLPIDT</sequence>
<organism evidence="1 2">
    <name type="scientific">Parthenolecanium corni</name>
    <dbReference type="NCBI Taxonomy" id="536013"/>
    <lineage>
        <taxon>Eukaryota</taxon>
        <taxon>Metazoa</taxon>
        <taxon>Ecdysozoa</taxon>
        <taxon>Arthropoda</taxon>
        <taxon>Hexapoda</taxon>
        <taxon>Insecta</taxon>
        <taxon>Pterygota</taxon>
        <taxon>Neoptera</taxon>
        <taxon>Paraneoptera</taxon>
        <taxon>Hemiptera</taxon>
        <taxon>Sternorrhyncha</taxon>
        <taxon>Coccoidea</taxon>
        <taxon>Coccidae</taxon>
        <taxon>Parthenolecanium</taxon>
    </lineage>
</organism>
<evidence type="ECO:0000313" key="2">
    <source>
        <dbReference type="Proteomes" id="UP001367676"/>
    </source>
</evidence>
<evidence type="ECO:0000313" key="1">
    <source>
        <dbReference type="EMBL" id="KAK7605090.1"/>
    </source>
</evidence>
<reference evidence="1 2" key="1">
    <citation type="submission" date="2024-03" db="EMBL/GenBank/DDBJ databases">
        <title>Adaptation during the transition from Ophiocordyceps entomopathogen to insect associate is accompanied by gene loss and intensified selection.</title>
        <authorList>
            <person name="Ward C.M."/>
            <person name="Onetto C.A."/>
            <person name="Borneman A.R."/>
        </authorList>
    </citation>
    <scope>NUCLEOTIDE SEQUENCE [LARGE SCALE GENOMIC DNA]</scope>
    <source>
        <strain evidence="1">AWRI1</strain>
        <tissue evidence="1">Single Adult Female</tissue>
    </source>
</reference>
<proteinExistence type="predicted"/>
<gene>
    <name evidence="1" type="ORF">V9T40_006948</name>
</gene>
<comment type="caution">
    <text evidence="1">The sequence shown here is derived from an EMBL/GenBank/DDBJ whole genome shotgun (WGS) entry which is preliminary data.</text>
</comment>
<accession>A0AAN9YBP7</accession>
<keyword evidence="2" id="KW-1185">Reference proteome</keyword>
<dbReference type="EMBL" id="JBBCAQ010000002">
    <property type="protein sequence ID" value="KAK7605090.1"/>
    <property type="molecule type" value="Genomic_DNA"/>
</dbReference>
<protein>
    <submittedName>
        <fullName evidence="1">Uncharacterized protein</fullName>
    </submittedName>
</protein>
<dbReference type="AlphaFoldDB" id="A0AAN9YBP7"/>
<dbReference type="Proteomes" id="UP001367676">
    <property type="component" value="Unassembled WGS sequence"/>
</dbReference>